<feature type="domain" description="UspA" evidence="3">
    <location>
        <begin position="15"/>
        <end position="149"/>
    </location>
</feature>
<feature type="region of interest" description="Disordered" evidence="2">
    <location>
        <begin position="63"/>
        <end position="82"/>
    </location>
</feature>
<organism evidence="4 5">
    <name type="scientific">Nesterenkonia aerolata</name>
    <dbReference type="NCBI Taxonomy" id="3074079"/>
    <lineage>
        <taxon>Bacteria</taxon>
        <taxon>Bacillati</taxon>
        <taxon>Actinomycetota</taxon>
        <taxon>Actinomycetes</taxon>
        <taxon>Micrococcales</taxon>
        <taxon>Micrococcaceae</taxon>
        <taxon>Nesterenkonia</taxon>
    </lineage>
</organism>
<comment type="similarity">
    <text evidence="1">Belongs to the universal stress protein A family.</text>
</comment>
<evidence type="ECO:0000313" key="5">
    <source>
        <dbReference type="Proteomes" id="UP001251870"/>
    </source>
</evidence>
<dbReference type="EMBL" id="JAVKGR010000003">
    <property type="protein sequence ID" value="MDR8018761.1"/>
    <property type="molecule type" value="Genomic_DNA"/>
</dbReference>
<evidence type="ECO:0000256" key="2">
    <source>
        <dbReference type="SAM" id="MobiDB-lite"/>
    </source>
</evidence>
<dbReference type="RefSeq" id="WP_310547754.1">
    <property type="nucleotide sequence ID" value="NZ_JAVKGR010000003.1"/>
</dbReference>
<comment type="caution">
    <text evidence="4">The sequence shown here is derived from an EMBL/GenBank/DDBJ whole genome shotgun (WGS) entry which is preliminary data.</text>
</comment>
<gene>
    <name evidence="4" type="ORF">RIL96_04190</name>
</gene>
<dbReference type="InterPro" id="IPR006015">
    <property type="entry name" value="Universal_stress_UspA"/>
</dbReference>
<name>A0ABU2DQT5_9MICC</name>
<evidence type="ECO:0000313" key="4">
    <source>
        <dbReference type="EMBL" id="MDR8018761.1"/>
    </source>
</evidence>
<dbReference type="Gene3D" id="3.40.50.620">
    <property type="entry name" value="HUPs"/>
    <property type="match status" value="2"/>
</dbReference>
<sequence length="308" mass="32752">MTNAPHSNQQADLGVLLGYDGSPHAQLALEWAARTASARGSKLTVMTAYTVPYVVSGMASEAVDPHADSPSRRGAETTLDDARKRLRDHDGVVDYRLEYGDASGVMLDLSWRAELAVVGSRGRGGFVGRLLGSVASAIPAHSKCPTVVVATEDDVLPSTDLPVIVGVDGSDHSRTACLAAADAAQSLGAELRIVMALPPLDGALLWYPELSARRDEVRDRYSTFSQEQLDGILEWLREQRPQVQFSSTLEDGTPAQVMLEATKKAQLTVVGTRGQGAVSGTLLGSVSRSVLHRAQGPVMVVHEDDLSA</sequence>
<dbReference type="PANTHER" id="PTHR46553">
    <property type="entry name" value="ADENINE NUCLEOTIDE ALPHA HYDROLASES-LIKE SUPERFAMILY PROTEIN"/>
    <property type="match status" value="1"/>
</dbReference>
<evidence type="ECO:0000259" key="3">
    <source>
        <dbReference type="Pfam" id="PF00582"/>
    </source>
</evidence>
<reference evidence="4 5" key="1">
    <citation type="submission" date="2023-09" db="EMBL/GenBank/DDBJ databases">
        <title>Description of three actinobacteria isolated from air of manufacturing shop in a pharmaceutical factory.</title>
        <authorList>
            <person name="Zhang D.-F."/>
        </authorList>
    </citation>
    <scope>NUCLEOTIDE SEQUENCE [LARGE SCALE GENOMIC DNA]</scope>
    <source>
        <strain evidence="4 5">LY-0111</strain>
    </source>
</reference>
<keyword evidence="5" id="KW-1185">Reference proteome</keyword>
<accession>A0ABU2DQT5</accession>
<dbReference type="Proteomes" id="UP001251870">
    <property type="component" value="Unassembled WGS sequence"/>
</dbReference>
<evidence type="ECO:0000256" key="1">
    <source>
        <dbReference type="ARBA" id="ARBA00008791"/>
    </source>
</evidence>
<dbReference type="PRINTS" id="PR01438">
    <property type="entry name" value="UNVRSLSTRESS"/>
</dbReference>
<dbReference type="PANTHER" id="PTHR46553:SF3">
    <property type="entry name" value="ADENINE NUCLEOTIDE ALPHA HYDROLASES-LIKE SUPERFAMILY PROTEIN"/>
    <property type="match status" value="1"/>
</dbReference>
<proteinExistence type="inferred from homology"/>
<dbReference type="SUPFAM" id="SSF52402">
    <property type="entry name" value="Adenine nucleotide alpha hydrolases-like"/>
    <property type="match status" value="2"/>
</dbReference>
<dbReference type="Pfam" id="PF00582">
    <property type="entry name" value="Usp"/>
    <property type="match status" value="2"/>
</dbReference>
<dbReference type="InterPro" id="IPR006016">
    <property type="entry name" value="UspA"/>
</dbReference>
<dbReference type="InterPro" id="IPR014729">
    <property type="entry name" value="Rossmann-like_a/b/a_fold"/>
</dbReference>
<protein>
    <submittedName>
        <fullName evidence="4">Universal stress protein</fullName>
    </submittedName>
</protein>
<feature type="domain" description="UspA" evidence="3">
    <location>
        <begin position="163"/>
        <end position="302"/>
    </location>
</feature>